<feature type="chain" id="PRO_5002746672" description="DUF1400 domain-containing protein" evidence="1">
    <location>
        <begin position="28"/>
        <end position="192"/>
    </location>
</feature>
<name>B0C6E9_ACAM1</name>
<evidence type="ECO:0000259" key="2">
    <source>
        <dbReference type="Pfam" id="PF07176"/>
    </source>
</evidence>
<proteinExistence type="predicted"/>
<protein>
    <recommendedName>
        <fullName evidence="2">DUF1400 domain-containing protein</fullName>
    </recommendedName>
</protein>
<evidence type="ECO:0000256" key="1">
    <source>
        <dbReference type="SAM" id="SignalP"/>
    </source>
</evidence>
<evidence type="ECO:0000313" key="4">
    <source>
        <dbReference type="Proteomes" id="UP000000268"/>
    </source>
</evidence>
<dbReference type="EMBL" id="CP000828">
    <property type="protein sequence ID" value="ABW25243.1"/>
    <property type="molecule type" value="Genomic_DNA"/>
</dbReference>
<dbReference type="HOGENOM" id="CLU_107447_0_0_3"/>
<keyword evidence="1" id="KW-0732">Signal</keyword>
<dbReference type="AlphaFoldDB" id="B0C6E9"/>
<dbReference type="KEGG" id="amr:AM1_0157"/>
<reference evidence="3 4" key="1">
    <citation type="journal article" date="2008" name="Proc. Natl. Acad. Sci. U.S.A.">
        <title>Niche adaptation and genome expansion in the chlorophyll d-producing cyanobacterium Acaryochloris marina.</title>
        <authorList>
            <person name="Swingley W.D."/>
            <person name="Chen M."/>
            <person name="Cheung P.C."/>
            <person name="Conrad A.L."/>
            <person name="Dejesa L.C."/>
            <person name="Hao J."/>
            <person name="Honchak B.M."/>
            <person name="Karbach L.E."/>
            <person name="Kurdoglu A."/>
            <person name="Lahiri S."/>
            <person name="Mastrian S.D."/>
            <person name="Miyashita H."/>
            <person name="Page L."/>
            <person name="Ramakrishna P."/>
            <person name="Satoh S."/>
            <person name="Sattley W.M."/>
            <person name="Shimada Y."/>
            <person name="Taylor H.L."/>
            <person name="Tomo T."/>
            <person name="Tsuchiya T."/>
            <person name="Wang Z.T."/>
            <person name="Raymond J."/>
            <person name="Mimuro M."/>
            <person name="Blankenship R.E."/>
            <person name="Touchman J.W."/>
        </authorList>
    </citation>
    <scope>NUCLEOTIDE SEQUENCE [LARGE SCALE GENOMIC DNA]</scope>
    <source>
        <strain evidence="4">MBIC 11017</strain>
    </source>
</reference>
<gene>
    <name evidence="3" type="ordered locus">AM1_0157</name>
</gene>
<feature type="domain" description="DUF1400" evidence="2">
    <location>
        <begin position="27"/>
        <end position="152"/>
    </location>
</feature>
<dbReference type="eggNOG" id="COG4188">
    <property type="taxonomic scope" value="Bacteria"/>
</dbReference>
<dbReference type="STRING" id="329726.AM1_0157"/>
<dbReference type="Proteomes" id="UP000000268">
    <property type="component" value="Chromosome"/>
</dbReference>
<evidence type="ECO:0000313" key="3">
    <source>
        <dbReference type="EMBL" id="ABW25243.1"/>
    </source>
</evidence>
<sequence>MFTQRFSKALTIGTVCCSAILPSAAFAAEKVVLTYGPFARSVPIQEFETLASTGKATGELAELLKLAKEDPKEAQQFLTYDVKVDPITVDGVLNTAPGEFLLSELAKVVHTKSDRANVQALRSALVLSASKNDSLTLLELLQNYPTAELYIDGVQLKKDVKEVNSLLGSVHSYLNHLQCNCSSATASAPTGQ</sequence>
<dbReference type="InterPro" id="IPR010802">
    <property type="entry name" value="DUF1400"/>
</dbReference>
<keyword evidence="4" id="KW-1185">Reference proteome</keyword>
<organism evidence="3 4">
    <name type="scientific">Acaryochloris marina (strain MBIC 11017)</name>
    <dbReference type="NCBI Taxonomy" id="329726"/>
    <lineage>
        <taxon>Bacteria</taxon>
        <taxon>Bacillati</taxon>
        <taxon>Cyanobacteriota</taxon>
        <taxon>Cyanophyceae</taxon>
        <taxon>Acaryochloridales</taxon>
        <taxon>Acaryochloridaceae</taxon>
        <taxon>Acaryochloris</taxon>
    </lineage>
</organism>
<dbReference type="Pfam" id="PF07176">
    <property type="entry name" value="DUF1400"/>
    <property type="match status" value="1"/>
</dbReference>
<accession>B0C6E9</accession>
<feature type="signal peptide" evidence="1">
    <location>
        <begin position="1"/>
        <end position="27"/>
    </location>
</feature>